<organism evidence="2 3">
    <name type="scientific">Schizophyllum amplum</name>
    <dbReference type="NCBI Taxonomy" id="97359"/>
    <lineage>
        <taxon>Eukaryota</taxon>
        <taxon>Fungi</taxon>
        <taxon>Dikarya</taxon>
        <taxon>Basidiomycota</taxon>
        <taxon>Agaricomycotina</taxon>
        <taxon>Agaricomycetes</taxon>
        <taxon>Agaricomycetidae</taxon>
        <taxon>Agaricales</taxon>
        <taxon>Schizophyllaceae</taxon>
        <taxon>Schizophyllum</taxon>
    </lineage>
</organism>
<feature type="region of interest" description="Disordered" evidence="1">
    <location>
        <begin position="1"/>
        <end position="146"/>
    </location>
</feature>
<feature type="compositionally biased region" description="Low complexity" evidence="1">
    <location>
        <begin position="176"/>
        <end position="194"/>
    </location>
</feature>
<sequence>MPSNNNKSHTPQKLPKLFHKNRDRSKSLSVEASLSTSRASTNSPSPLDTSPATTGLQSGEPTPRPADVGSLALSDEDLADDAPVIIETASPISPASSPPPTRPRPRSERPKSDIPHHASPPIPVSPSTSYAHPSLYASTSSTGSRLSVTDLPARLSGWLSHMTSSSAGSPPQVLISPTKSSGRPSSSASPSKRGILSNNALITAARHGKSSLDKAMRFLLDSDARPDGCTEEIWIMGIRHAGFVPPPIEGLDTIVDLGERPREGLSPSDAQLRLSPSDAHSGYPQHPHPKSAARSSAQ</sequence>
<evidence type="ECO:0000313" key="3">
    <source>
        <dbReference type="Proteomes" id="UP000320762"/>
    </source>
</evidence>
<evidence type="ECO:0000313" key="2">
    <source>
        <dbReference type="EMBL" id="TRM57352.1"/>
    </source>
</evidence>
<feature type="compositionally biased region" description="Low complexity" evidence="1">
    <location>
        <begin position="86"/>
        <end position="95"/>
    </location>
</feature>
<feature type="compositionally biased region" description="Basic and acidic residues" evidence="1">
    <location>
        <begin position="105"/>
        <end position="116"/>
    </location>
</feature>
<dbReference type="AlphaFoldDB" id="A0A550BXS7"/>
<feature type="compositionally biased region" description="Polar residues" evidence="1">
    <location>
        <begin position="1"/>
        <end position="11"/>
    </location>
</feature>
<dbReference type="OrthoDB" id="3071426at2759"/>
<feature type="region of interest" description="Disordered" evidence="1">
    <location>
        <begin position="257"/>
        <end position="298"/>
    </location>
</feature>
<gene>
    <name evidence="2" type="ORF">BD626DRAFT_214121</name>
</gene>
<feature type="compositionally biased region" description="Polar residues" evidence="1">
    <location>
        <begin position="125"/>
        <end position="146"/>
    </location>
</feature>
<feature type="region of interest" description="Disordered" evidence="1">
    <location>
        <begin position="162"/>
        <end position="194"/>
    </location>
</feature>
<proteinExistence type="predicted"/>
<protein>
    <submittedName>
        <fullName evidence="2">Uncharacterized protein</fullName>
    </submittedName>
</protein>
<feature type="compositionally biased region" description="Polar residues" evidence="1">
    <location>
        <begin position="27"/>
        <end position="60"/>
    </location>
</feature>
<reference evidence="2 3" key="1">
    <citation type="journal article" date="2019" name="New Phytol.">
        <title>Comparative genomics reveals unique wood-decay strategies and fruiting body development in the Schizophyllaceae.</title>
        <authorList>
            <person name="Almasi E."/>
            <person name="Sahu N."/>
            <person name="Krizsan K."/>
            <person name="Balint B."/>
            <person name="Kovacs G.M."/>
            <person name="Kiss B."/>
            <person name="Cseklye J."/>
            <person name="Drula E."/>
            <person name="Henrissat B."/>
            <person name="Nagy I."/>
            <person name="Chovatia M."/>
            <person name="Adam C."/>
            <person name="LaButti K."/>
            <person name="Lipzen A."/>
            <person name="Riley R."/>
            <person name="Grigoriev I.V."/>
            <person name="Nagy L.G."/>
        </authorList>
    </citation>
    <scope>NUCLEOTIDE SEQUENCE [LARGE SCALE GENOMIC DNA]</scope>
    <source>
        <strain evidence="2 3">NL-1724</strain>
    </source>
</reference>
<comment type="caution">
    <text evidence="2">The sequence shown here is derived from an EMBL/GenBank/DDBJ whole genome shotgun (WGS) entry which is preliminary data.</text>
</comment>
<dbReference type="EMBL" id="VDMD01000049">
    <property type="protein sequence ID" value="TRM57352.1"/>
    <property type="molecule type" value="Genomic_DNA"/>
</dbReference>
<name>A0A550BXS7_9AGAR</name>
<accession>A0A550BXS7</accession>
<keyword evidence="3" id="KW-1185">Reference proteome</keyword>
<evidence type="ECO:0000256" key="1">
    <source>
        <dbReference type="SAM" id="MobiDB-lite"/>
    </source>
</evidence>
<dbReference type="STRING" id="97359.A0A550BXS7"/>
<dbReference type="Proteomes" id="UP000320762">
    <property type="component" value="Unassembled WGS sequence"/>
</dbReference>